<evidence type="ECO:0000256" key="1">
    <source>
        <dbReference type="ARBA" id="ARBA00001971"/>
    </source>
</evidence>
<evidence type="ECO:0000256" key="5">
    <source>
        <dbReference type="ARBA" id="ARBA00022723"/>
    </source>
</evidence>
<dbReference type="PANTHER" id="PTHR46300:SF7">
    <property type="entry name" value="P450, PUTATIVE (EUROFUNG)-RELATED"/>
    <property type="match status" value="1"/>
</dbReference>
<reference evidence="11 12" key="1">
    <citation type="submission" date="2024-02" db="EMBL/GenBank/DDBJ databases">
        <title>A draft genome for the cacao thread blight pathogen Marasmius crinis-equi.</title>
        <authorList>
            <person name="Cohen S.P."/>
            <person name="Baruah I.K."/>
            <person name="Amoako-Attah I."/>
            <person name="Bukari Y."/>
            <person name="Meinhardt L.W."/>
            <person name="Bailey B.A."/>
        </authorList>
    </citation>
    <scope>NUCLEOTIDE SEQUENCE [LARGE SCALE GENOMIC DNA]</scope>
    <source>
        <strain evidence="11 12">GH-76</strain>
    </source>
</reference>
<proteinExistence type="inferred from homology"/>
<dbReference type="InterPro" id="IPR001128">
    <property type="entry name" value="Cyt_P450"/>
</dbReference>
<keyword evidence="5 9" id="KW-0479">Metal-binding</keyword>
<feature type="signal peptide" evidence="10">
    <location>
        <begin position="1"/>
        <end position="27"/>
    </location>
</feature>
<dbReference type="InterPro" id="IPR002401">
    <property type="entry name" value="Cyt_P450_E_grp-I"/>
</dbReference>
<dbReference type="InterPro" id="IPR017972">
    <property type="entry name" value="Cyt_P450_CS"/>
</dbReference>
<comment type="cofactor">
    <cofactor evidence="1">
        <name>heme</name>
        <dbReference type="ChEBI" id="CHEBI:30413"/>
    </cofactor>
</comment>
<dbReference type="CDD" id="cd11065">
    <property type="entry name" value="CYP64-like"/>
    <property type="match status" value="1"/>
</dbReference>
<dbReference type="PROSITE" id="PS00086">
    <property type="entry name" value="CYTOCHROME_P450"/>
    <property type="match status" value="1"/>
</dbReference>
<comment type="similarity">
    <text evidence="3 9">Belongs to the cytochrome P450 family.</text>
</comment>
<evidence type="ECO:0000256" key="4">
    <source>
        <dbReference type="ARBA" id="ARBA00022617"/>
    </source>
</evidence>
<dbReference type="Pfam" id="PF00067">
    <property type="entry name" value="p450"/>
    <property type="match status" value="1"/>
</dbReference>
<accession>A0ABR3ETB0</accession>
<dbReference type="Proteomes" id="UP001465976">
    <property type="component" value="Unassembled WGS sequence"/>
</dbReference>
<dbReference type="InterPro" id="IPR050364">
    <property type="entry name" value="Cytochrome_P450_fung"/>
</dbReference>
<organism evidence="11 12">
    <name type="scientific">Marasmius crinis-equi</name>
    <dbReference type="NCBI Taxonomy" id="585013"/>
    <lineage>
        <taxon>Eukaryota</taxon>
        <taxon>Fungi</taxon>
        <taxon>Dikarya</taxon>
        <taxon>Basidiomycota</taxon>
        <taxon>Agaricomycotina</taxon>
        <taxon>Agaricomycetes</taxon>
        <taxon>Agaricomycetidae</taxon>
        <taxon>Agaricales</taxon>
        <taxon>Marasmiineae</taxon>
        <taxon>Marasmiaceae</taxon>
        <taxon>Marasmius</taxon>
    </lineage>
</organism>
<dbReference type="PRINTS" id="PR00463">
    <property type="entry name" value="EP450I"/>
</dbReference>
<dbReference type="SUPFAM" id="SSF48264">
    <property type="entry name" value="Cytochrome P450"/>
    <property type="match status" value="1"/>
</dbReference>
<keyword evidence="7 9" id="KW-0408">Iron</keyword>
<evidence type="ECO:0000256" key="9">
    <source>
        <dbReference type="RuleBase" id="RU000461"/>
    </source>
</evidence>
<dbReference type="Gene3D" id="1.10.630.10">
    <property type="entry name" value="Cytochrome P450"/>
    <property type="match status" value="1"/>
</dbReference>
<keyword evidence="12" id="KW-1185">Reference proteome</keyword>
<sequence length="587" mass="66366">MFSLSFQLIFLVVAVVVVLNKLRSSTSSPTASSKSGDIGGAVLPPGPKPVPLLGNILDLTPKELWLRATSWAKVYGDITYLHVFGQPLVFLNTPHAVFELLDKRGSIYADKPHLTMVNDLCGCNDMVAFTGYGPNMKRQRRLMNMAYASTRIPTYFPLITRETHFFIRRLLAPKPPTMSQVDSQKFYLPLLRRYAGQLTLNVVYGYKVHSNDDPFLNLAEECVDILSNKIASGGGIWPVDLIPQMQHMPEWMPGSGFLQKARTWKAKMEEFVDRPYNYVKQQMKSNAHAQSFCSTLLDNADSNPNNACGDSEKLTLSNQFEYDLKWTANSMYSASLDTTVTTIQYFLLMMAKNPSIHAKARAEIDSLISPGSRLPTFSDRPNLPYCEALFSEVLRHNAGVPMSLPHRLMEDDFFVNPSTGKETYLKKGSLIFANIYGITRDPKLWPAPESMPNVTPEDFCPDRHLLTPAEQALLANPSMDREAYEALRARRRERDPRTYVFGFGRRQCPGQNLVYSSAWLVIVCLLATVDWSFSDDGRGEAGRKEEESKVDFENAVFRQPTNFRLDVRPRSEAAMRLIGQEEEEYDD</sequence>
<comment type="caution">
    <text evidence="11">The sequence shown here is derived from an EMBL/GenBank/DDBJ whole genome shotgun (WGS) entry which is preliminary data.</text>
</comment>
<dbReference type="EMBL" id="JBAHYK010002001">
    <property type="protein sequence ID" value="KAL0566127.1"/>
    <property type="molecule type" value="Genomic_DNA"/>
</dbReference>
<evidence type="ECO:0000256" key="7">
    <source>
        <dbReference type="ARBA" id="ARBA00023004"/>
    </source>
</evidence>
<dbReference type="PANTHER" id="PTHR46300">
    <property type="entry name" value="P450, PUTATIVE (EUROFUNG)-RELATED-RELATED"/>
    <property type="match status" value="1"/>
</dbReference>
<evidence type="ECO:0008006" key="13">
    <source>
        <dbReference type="Google" id="ProtNLM"/>
    </source>
</evidence>
<keyword evidence="8 9" id="KW-0503">Monooxygenase</keyword>
<evidence type="ECO:0000256" key="2">
    <source>
        <dbReference type="ARBA" id="ARBA00005179"/>
    </source>
</evidence>
<keyword evidence="10" id="KW-0732">Signal</keyword>
<evidence type="ECO:0000313" key="11">
    <source>
        <dbReference type="EMBL" id="KAL0566127.1"/>
    </source>
</evidence>
<feature type="chain" id="PRO_5046935189" description="Cytochrome P450" evidence="10">
    <location>
        <begin position="28"/>
        <end position="587"/>
    </location>
</feature>
<gene>
    <name evidence="11" type="ORF">V5O48_015888</name>
</gene>
<keyword evidence="6 9" id="KW-0560">Oxidoreductase</keyword>
<name>A0ABR3ETB0_9AGAR</name>
<comment type="pathway">
    <text evidence="2">Secondary metabolite biosynthesis.</text>
</comment>
<keyword evidence="4 9" id="KW-0349">Heme</keyword>
<evidence type="ECO:0000256" key="10">
    <source>
        <dbReference type="SAM" id="SignalP"/>
    </source>
</evidence>
<evidence type="ECO:0000313" key="12">
    <source>
        <dbReference type="Proteomes" id="UP001465976"/>
    </source>
</evidence>
<evidence type="ECO:0000256" key="3">
    <source>
        <dbReference type="ARBA" id="ARBA00010617"/>
    </source>
</evidence>
<evidence type="ECO:0000256" key="6">
    <source>
        <dbReference type="ARBA" id="ARBA00023002"/>
    </source>
</evidence>
<evidence type="ECO:0000256" key="8">
    <source>
        <dbReference type="ARBA" id="ARBA00023033"/>
    </source>
</evidence>
<dbReference type="InterPro" id="IPR036396">
    <property type="entry name" value="Cyt_P450_sf"/>
</dbReference>
<protein>
    <recommendedName>
        <fullName evidence="13">Cytochrome P450</fullName>
    </recommendedName>
</protein>